<name>X1FU81_9ZZZZ</name>
<evidence type="ECO:0008006" key="2">
    <source>
        <dbReference type="Google" id="ProtNLM"/>
    </source>
</evidence>
<dbReference type="AlphaFoldDB" id="X1FU81"/>
<proteinExistence type="predicted"/>
<accession>X1FU81</accession>
<sequence>RRLDACDVPADAEALYEATCFAADNDALEVRALQRSGPSQIPQVQKAREAFLKQELFIERGLWDKNLFDGNDETAFYVARRVRMTPHYGGSLRIDFGETISIDKLIVRPGSEYALQPFKYDETILAYVSSDLKDWKAMRLVADKEIVMNFDPNTKLRYVRFRGTPDKVVEIEGYLDGEKLDRSKWRASNLFALYSRVTPEKAWQHSFTLEEIPKGSYLAIALHGEHGVEGAYAAIRVNGEPIGAPDRSVSFPANTWEYPAQKRSSNYTYYVP</sequence>
<comment type="caution">
    <text evidence="1">The sequence shown here is derived from an EMBL/GenBank/DDBJ whole genome shotgun (WGS) entry which is preliminary data.</text>
</comment>
<dbReference type="Gene3D" id="2.60.120.260">
    <property type="entry name" value="Galactose-binding domain-like"/>
    <property type="match status" value="1"/>
</dbReference>
<dbReference type="SUPFAM" id="SSF49785">
    <property type="entry name" value="Galactose-binding domain-like"/>
    <property type="match status" value="1"/>
</dbReference>
<dbReference type="InterPro" id="IPR008979">
    <property type="entry name" value="Galactose-bd-like_sf"/>
</dbReference>
<reference evidence="1" key="1">
    <citation type="journal article" date="2014" name="Front. Microbiol.">
        <title>High frequency of phylogenetically diverse reductive dehalogenase-homologous genes in deep subseafloor sedimentary metagenomes.</title>
        <authorList>
            <person name="Kawai M."/>
            <person name="Futagami T."/>
            <person name="Toyoda A."/>
            <person name="Takaki Y."/>
            <person name="Nishi S."/>
            <person name="Hori S."/>
            <person name="Arai W."/>
            <person name="Tsubouchi T."/>
            <person name="Morono Y."/>
            <person name="Uchiyama I."/>
            <person name="Ito T."/>
            <person name="Fujiyama A."/>
            <person name="Inagaki F."/>
            <person name="Takami H."/>
        </authorList>
    </citation>
    <scope>NUCLEOTIDE SEQUENCE</scope>
    <source>
        <strain evidence="1">Expedition CK06-06</strain>
    </source>
</reference>
<organism evidence="1">
    <name type="scientific">marine sediment metagenome</name>
    <dbReference type="NCBI Taxonomy" id="412755"/>
    <lineage>
        <taxon>unclassified sequences</taxon>
        <taxon>metagenomes</taxon>
        <taxon>ecological metagenomes</taxon>
    </lineage>
</organism>
<feature type="non-terminal residue" evidence="1">
    <location>
        <position position="1"/>
    </location>
</feature>
<protein>
    <recommendedName>
        <fullName evidence="2">F5/8 type C domain-containing protein</fullName>
    </recommendedName>
</protein>
<gene>
    <name evidence="1" type="ORF">S03H2_35444</name>
</gene>
<evidence type="ECO:0000313" key="1">
    <source>
        <dbReference type="EMBL" id="GAH48547.1"/>
    </source>
</evidence>
<dbReference type="EMBL" id="BARU01021680">
    <property type="protein sequence ID" value="GAH48547.1"/>
    <property type="molecule type" value="Genomic_DNA"/>
</dbReference>